<reference evidence="1 2" key="1">
    <citation type="journal article" date="2019" name="Int. J. Syst. Evol. Microbiol.">
        <title>The Global Catalogue of Microorganisms (GCM) 10K type strain sequencing project: providing services to taxonomists for standard genome sequencing and annotation.</title>
        <authorList>
            <consortium name="The Broad Institute Genomics Platform"/>
            <consortium name="The Broad Institute Genome Sequencing Center for Infectious Disease"/>
            <person name="Wu L."/>
            <person name="Ma J."/>
        </authorList>
    </citation>
    <scope>NUCLEOTIDE SEQUENCE [LARGE SCALE GENOMIC DNA]</scope>
    <source>
        <strain evidence="1 2">JCM 17504</strain>
    </source>
</reference>
<dbReference type="AlphaFoldDB" id="A0AAV3UMH9"/>
<organism evidence="1 2">
    <name type="scientific">Haladaptatus pallidirubidus</name>
    <dbReference type="NCBI Taxonomy" id="1008152"/>
    <lineage>
        <taxon>Archaea</taxon>
        <taxon>Methanobacteriati</taxon>
        <taxon>Methanobacteriota</taxon>
        <taxon>Stenosarchaea group</taxon>
        <taxon>Halobacteria</taxon>
        <taxon>Halobacteriales</taxon>
        <taxon>Haladaptataceae</taxon>
        <taxon>Haladaptatus</taxon>
    </lineage>
</organism>
<sequence length="89" mass="9847">MVFDFVDERSESVVTMQFRAVTVDYVRIVGNFFPDECAELRESVFRSVARAGSGDFGAKNGIVHPVVHSAAAFELGVVEREGMVDLYDV</sequence>
<dbReference type="EMBL" id="BAABKX010000015">
    <property type="protein sequence ID" value="GAA5058583.1"/>
    <property type="molecule type" value="Genomic_DNA"/>
</dbReference>
<accession>A0AAV3UMH9</accession>
<evidence type="ECO:0000313" key="1">
    <source>
        <dbReference type="EMBL" id="GAA5058583.1"/>
    </source>
</evidence>
<evidence type="ECO:0000313" key="2">
    <source>
        <dbReference type="Proteomes" id="UP001501729"/>
    </source>
</evidence>
<protein>
    <submittedName>
        <fullName evidence="1">Uncharacterized protein</fullName>
    </submittedName>
</protein>
<dbReference type="Proteomes" id="UP001501729">
    <property type="component" value="Unassembled WGS sequence"/>
</dbReference>
<comment type="caution">
    <text evidence="1">The sequence shown here is derived from an EMBL/GenBank/DDBJ whole genome shotgun (WGS) entry which is preliminary data.</text>
</comment>
<proteinExistence type="predicted"/>
<keyword evidence="2" id="KW-1185">Reference proteome</keyword>
<gene>
    <name evidence="1" type="ORF">GCM10025751_41790</name>
</gene>
<name>A0AAV3UMH9_9EURY</name>